<evidence type="ECO:0008006" key="4">
    <source>
        <dbReference type="Google" id="ProtNLM"/>
    </source>
</evidence>
<keyword evidence="1" id="KW-0732">Signal</keyword>
<dbReference type="EMBL" id="JAJNEC010000007">
    <property type="protein sequence ID" value="MCD2425932.1"/>
    <property type="molecule type" value="Genomic_DNA"/>
</dbReference>
<dbReference type="Proteomes" id="UP001199816">
    <property type="component" value="Unassembled WGS sequence"/>
</dbReference>
<dbReference type="RefSeq" id="WP_231008519.1">
    <property type="nucleotide sequence ID" value="NZ_JAJNEC010000007.1"/>
</dbReference>
<feature type="signal peptide" evidence="1">
    <location>
        <begin position="1"/>
        <end position="19"/>
    </location>
</feature>
<name>A0ABS8PXY4_9BACT</name>
<accession>A0ABS8PXY4</accession>
<protein>
    <recommendedName>
        <fullName evidence="4">MORN repeat protein</fullName>
    </recommendedName>
</protein>
<dbReference type="SUPFAM" id="SSF82185">
    <property type="entry name" value="Histone H3 K4-specific methyltransferase SET7/9 N-terminal domain"/>
    <property type="match status" value="1"/>
</dbReference>
<gene>
    <name evidence="2" type="ORF">LQ567_24325</name>
</gene>
<feature type="chain" id="PRO_5046116279" description="MORN repeat protein" evidence="1">
    <location>
        <begin position="20"/>
        <end position="320"/>
    </location>
</feature>
<organism evidence="2 3">
    <name type="scientific">Niabella pedocola</name>
    <dbReference type="NCBI Taxonomy" id="1752077"/>
    <lineage>
        <taxon>Bacteria</taxon>
        <taxon>Pseudomonadati</taxon>
        <taxon>Bacteroidota</taxon>
        <taxon>Chitinophagia</taxon>
        <taxon>Chitinophagales</taxon>
        <taxon>Chitinophagaceae</taxon>
        <taxon>Niabella</taxon>
    </lineage>
</organism>
<evidence type="ECO:0000313" key="2">
    <source>
        <dbReference type="EMBL" id="MCD2425932.1"/>
    </source>
</evidence>
<dbReference type="Gene3D" id="2.20.110.10">
    <property type="entry name" value="Histone H3 K4-specific methyltransferase SET7/9 N-terminal domain"/>
    <property type="match status" value="2"/>
</dbReference>
<keyword evidence="3" id="KW-1185">Reference proteome</keyword>
<proteinExistence type="predicted"/>
<comment type="caution">
    <text evidence="2">The sequence shown here is derived from an EMBL/GenBank/DDBJ whole genome shotgun (WGS) entry which is preliminary data.</text>
</comment>
<evidence type="ECO:0000256" key="1">
    <source>
        <dbReference type="SAM" id="SignalP"/>
    </source>
</evidence>
<reference evidence="2 3" key="1">
    <citation type="submission" date="2021-11" db="EMBL/GenBank/DDBJ databases">
        <title>Genomic of Niabella pedocola.</title>
        <authorList>
            <person name="Wu T."/>
        </authorList>
    </citation>
    <scope>NUCLEOTIDE SEQUENCE [LARGE SCALE GENOMIC DNA]</scope>
    <source>
        <strain evidence="2 3">JCM 31011</strain>
    </source>
</reference>
<sequence length="320" mass="36643">MRKLLLGLLMALLVNFSFSQEIESLDYCNCKDKIDQAAPVLNGKFERRCNNVLIEQGQFINGQKNGDWITYSKKGKLIRKVGYKDGRLHGKVELFYVNGKPKVAGNFEEGQKTGKWTYYTDKGLVLMEGNYTINEPVGIWVINDKKGKKAVTQYDYDQKKYIVNTSAPLLKDGAIIQNENTEEWYILRLPNLKYPAATGPLGGYGFANYMFAALMEVPLNIWDTYLYQVYKITYKISPGNSVTFESQPYKTPLPPKSLDFTLLMLTNPAPRLKRVEHSALQHELLEYKIKEALSLMPPWIYNGEPAIDVYLHYGINDHLI</sequence>
<evidence type="ECO:0000313" key="3">
    <source>
        <dbReference type="Proteomes" id="UP001199816"/>
    </source>
</evidence>